<evidence type="ECO:0000313" key="1">
    <source>
        <dbReference type="EMBL" id="MER9404289.1"/>
    </source>
</evidence>
<organism evidence="1 2">
    <name type="scientific">Mesorhizobium caraganae</name>
    <dbReference type="NCBI Taxonomy" id="483206"/>
    <lineage>
        <taxon>Bacteria</taxon>
        <taxon>Pseudomonadati</taxon>
        <taxon>Pseudomonadota</taxon>
        <taxon>Alphaproteobacteria</taxon>
        <taxon>Hyphomicrobiales</taxon>
        <taxon>Phyllobacteriaceae</taxon>
        <taxon>Mesorhizobium</taxon>
    </lineage>
</organism>
<gene>
    <name evidence="1" type="ORF">NKI36_09520</name>
</gene>
<accession>A0ABV1YX77</accession>
<evidence type="ECO:0000313" key="2">
    <source>
        <dbReference type="Proteomes" id="UP001433071"/>
    </source>
</evidence>
<reference evidence="1 2" key="1">
    <citation type="journal article" date="2024" name="Proc. Natl. Acad. Sci. U.S.A.">
        <title>The evolutionary genomics of adaptation to stress in wild rhizobium bacteria.</title>
        <authorList>
            <person name="Kehlet-Delgado H."/>
            <person name="Montoya A.P."/>
            <person name="Jensen K.T."/>
            <person name="Wendlandt C.E."/>
            <person name="Dexheimer C."/>
            <person name="Roberts M."/>
            <person name="Torres Martinez L."/>
            <person name="Friesen M.L."/>
            <person name="Griffitts J.S."/>
            <person name="Porter S.S."/>
        </authorList>
    </citation>
    <scope>NUCLEOTIDE SEQUENCE [LARGE SCALE GENOMIC DNA]</scope>
    <source>
        <strain evidence="1 2">M0641</strain>
    </source>
</reference>
<name>A0ABV1YX77_9HYPH</name>
<keyword evidence="2" id="KW-1185">Reference proteome</keyword>
<dbReference type="Proteomes" id="UP001433071">
    <property type="component" value="Unassembled WGS sequence"/>
</dbReference>
<dbReference type="RefSeq" id="WP_352557378.1">
    <property type="nucleotide sequence ID" value="NZ_JAMYQB010000005.1"/>
</dbReference>
<protein>
    <submittedName>
        <fullName evidence="1">Uncharacterized protein</fullName>
    </submittedName>
</protein>
<dbReference type="EMBL" id="JAMYQB010000005">
    <property type="protein sequence ID" value="MER9404289.1"/>
    <property type="molecule type" value="Genomic_DNA"/>
</dbReference>
<proteinExistence type="predicted"/>
<comment type="caution">
    <text evidence="1">The sequence shown here is derived from an EMBL/GenBank/DDBJ whole genome shotgun (WGS) entry which is preliminary data.</text>
</comment>
<sequence>MTALSGRTHPTRPWIKDFHEPNAALKRPTLRQGTYWLNDHENGIETSPDTRTQRLFRCAGAWRLLDAGCAAGNADHGRIEQPELA</sequence>